<gene>
    <name evidence="1" type="ORF">CLV75_4232</name>
</gene>
<organism evidence="1 2">
    <name type="scientific">Ruegeria conchae</name>
    <dbReference type="NCBI Taxonomy" id="981384"/>
    <lineage>
        <taxon>Bacteria</taxon>
        <taxon>Pseudomonadati</taxon>
        <taxon>Pseudomonadota</taxon>
        <taxon>Alphaproteobacteria</taxon>
        <taxon>Rhodobacterales</taxon>
        <taxon>Roseobacteraceae</taxon>
        <taxon>Ruegeria</taxon>
    </lineage>
</organism>
<protein>
    <submittedName>
        <fullName evidence="1">Uncharacterized protein</fullName>
    </submittedName>
</protein>
<accession>A0A497YT52</accession>
<evidence type="ECO:0000313" key="2">
    <source>
        <dbReference type="Proteomes" id="UP000271700"/>
    </source>
</evidence>
<evidence type="ECO:0000313" key="1">
    <source>
        <dbReference type="EMBL" id="RLJ98531.1"/>
    </source>
</evidence>
<proteinExistence type="predicted"/>
<name>A0A497YT52_9RHOB</name>
<reference evidence="1 2" key="1">
    <citation type="submission" date="2018-10" db="EMBL/GenBank/DDBJ databases">
        <title>Genomic Encyclopedia of Archaeal and Bacterial Type Strains, Phase II (KMG-II): from individual species to whole genera.</title>
        <authorList>
            <person name="Goeker M."/>
        </authorList>
    </citation>
    <scope>NUCLEOTIDE SEQUENCE [LARGE SCALE GENOMIC DNA]</scope>
    <source>
        <strain evidence="1 2">DSM 29317</strain>
    </source>
</reference>
<dbReference type="EMBL" id="RCCT01000009">
    <property type="protein sequence ID" value="RLJ98531.1"/>
    <property type="molecule type" value="Genomic_DNA"/>
</dbReference>
<keyword evidence="2" id="KW-1185">Reference proteome</keyword>
<dbReference type="Proteomes" id="UP000271700">
    <property type="component" value="Unassembled WGS sequence"/>
</dbReference>
<comment type="caution">
    <text evidence="1">The sequence shown here is derived from an EMBL/GenBank/DDBJ whole genome shotgun (WGS) entry which is preliminary data.</text>
</comment>
<sequence>MGGEGAVHRPNVQCIEYSVEASAKAVLPFLSIRNHALFGGHSPG</sequence>
<dbReference type="AlphaFoldDB" id="A0A497YT52"/>